<feature type="compositionally biased region" description="Gly residues" evidence="1">
    <location>
        <begin position="307"/>
        <end position="316"/>
    </location>
</feature>
<feature type="compositionally biased region" description="Low complexity" evidence="1">
    <location>
        <begin position="272"/>
        <end position="298"/>
    </location>
</feature>
<feature type="region of interest" description="Disordered" evidence="1">
    <location>
        <begin position="621"/>
        <end position="698"/>
    </location>
</feature>
<reference evidence="5 6" key="1">
    <citation type="submission" date="2020-08" db="EMBL/GenBank/DDBJ databases">
        <title>Aphidius gifuensis genome sequencing and assembly.</title>
        <authorList>
            <person name="Du Z."/>
        </authorList>
    </citation>
    <scope>NUCLEOTIDE SEQUENCE [LARGE SCALE GENOMIC DNA]</scope>
    <source>
        <strain evidence="5">YNYX2018</strain>
        <tissue evidence="5">Adults</tissue>
    </source>
</reference>
<feature type="compositionally biased region" description="Low complexity" evidence="1">
    <location>
        <begin position="190"/>
        <end position="202"/>
    </location>
</feature>
<dbReference type="PROSITE" id="PS50020">
    <property type="entry name" value="WW_DOMAIN_2"/>
    <property type="match status" value="1"/>
</dbReference>
<dbReference type="SUPFAM" id="SSF48350">
    <property type="entry name" value="GTPase activation domain, GAP"/>
    <property type="match status" value="1"/>
</dbReference>
<evidence type="ECO:0008006" key="7">
    <source>
        <dbReference type="Google" id="ProtNLM"/>
    </source>
</evidence>
<dbReference type="SUPFAM" id="SSF51045">
    <property type="entry name" value="WW domain"/>
    <property type="match status" value="1"/>
</dbReference>
<feature type="region of interest" description="Disordered" evidence="1">
    <location>
        <begin position="543"/>
        <end position="568"/>
    </location>
</feature>
<dbReference type="PROSITE" id="PS50238">
    <property type="entry name" value="RHOGAP"/>
    <property type="match status" value="1"/>
</dbReference>
<gene>
    <name evidence="5" type="ORF">HCN44_007683</name>
</gene>
<sequence>MEWVEIIEPRTKEHMYANLTTGECVWDPPPGVPVKKTDNNQWWELFDQNTSRFYYYNATSQKTVWHRPTDCDIIPLAKLQTLKQNTEPAGGASGTDGQPTESRRKETVSTQTQTTTIGRTGRYEQDNFALSSGQIGIGSCKPRISGVGVDAKLSPSSPLPSTRRPHHHHHHHHHHHQYNNRHHHRHHDQQQSSSPQQQQQQQQPPPPPPLSSSSSSNRRHHNHSQDSGRSSDSSISHSRTSLESAAAAYRLLESPHRHRSGNINQPPPPPLSSSSTTTTTAATTTRGSGSSTGGSASTLEARSQKSGSGGGGGGTGTLESTKNNNHQIISGEPPPPPPSSLGLSLSTSTPLFKKKIFAEQQQRDVRGQNVDSEQRNRNGREYSSGSSRVSYGPEPSTSPYRETSIDSRLYRQEMPPYRPTDNIQQSKTPPSSSSSSSHDKYGLLIDNSNRYHRERDTTFNRDRVNSLEKSNLSSGGYYSSGSGHTRNINKKDICASGIGSIGRRQHQSGNSSSSVGGGGGRGGAIDTNTKELIYSSMLTDKKSFDNGSKRLTTTTTSSQQQHSNISKQKSLDVIEKSYSNCQQALARSYSFVQQQKLQQQLMRRRDRDDDSMHERYLVGAQGHHHHHHHHHQSGRHRLDSNTSSSNESNDSSLNSAIVDDIASHPDDDDDEDDDNHDHDVGNIIRKKRSNGNPSPPVSPYYGNLMVDADHLLPLQHYILQQAKLSGCYKFGDPLLVEEGEDSLEEEVGGDNIGTGTGGGGKVVAVGGGGVVGSGGIVRTDDDSDDQFADDEAASNQGDSSSQEYLEDHYADLGNYDTAGLATYYNTAETLTRSQAASSAQSTLPSTAPLAPIITNQQSLKISLREINSNTTIASTTATTATSLTSTTASLTSCPRPTSLPATNTFTSLVKSYDIADGDDGRRDDTTGGDIEKYAQDNVNLNCGRPKGLRLLFRKKFSVRDILSWSKDPIPRPMLNVVEGEKLLKREACNLFRLVQVYMGDRKANVGMTLDGVAMDIVNTVFSKPPLRDELYVQICRQTTENPRKESLRRGWELMAVCLAFVPPSSTFEPYLEGYMNRHRDPNFQFPEVAKWPIHVQVSHYATVACRRLQRIGANGKRQPKKSTIEDIDQARHQIFRASMFGATLSEVMALQRDRFPNRELPWIQTTLTRQVLVRGGTLTEGIFRVSADADEVSALKLCLDKYEDSGTLSASQDAHAPASLLKLWVRELYEPLIPDIFYSECVSMRHDETEAAAVCATAIIDRLPDLNRRVLSHLIRFLQIFARSDVVQRTKMDANNLAMVMAPNILRCTSQDPRVILENARKEMAFVRILIESLETAWVDDLH</sequence>
<feature type="compositionally biased region" description="Low complexity" evidence="1">
    <location>
        <begin position="640"/>
        <end position="655"/>
    </location>
</feature>
<feature type="compositionally biased region" description="Polar residues" evidence="1">
    <location>
        <begin position="794"/>
        <end position="803"/>
    </location>
</feature>
<dbReference type="OrthoDB" id="437889at2759"/>
<evidence type="ECO:0000313" key="5">
    <source>
        <dbReference type="EMBL" id="KAF7988189.1"/>
    </source>
</evidence>
<dbReference type="PANTHER" id="PTHR45876:SF8">
    <property type="entry name" value="FI04035P"/>
    <property type="match status" value="1"/>
</dbReference>
<dbReference type="SMART" id="SM00139">
    <property type="entry name" value="MyTH4"/>
    <property type="match status" value="1"/>
</dbReference>
<dbReference type="InterPro" id="IPR038185">
    <property type="entry name" value="MyTH4_dom_sf"/>
</dbReference>
<feature type="domain" description="Rho-GAP" evidence="3">
    <location>
        <begin position="1142"/>
        <end position="1338"/>
    </location>
</feature>
<dbReference type="PANTHER" id="PTHR45876">
    <property type="entry name" value="FI04035P"/>
    <property type="match status" value="1"/>
</dbReference>
<feature type="compositionally biased region" description="Low complexity" evidence="1">
    <location>
        <begin position="552"/>
        <end position="563"/>
    </location>
</feature>
<dbReference type="FunFam" id="2.20.70.10:FF:000022">
    <property type="entry name" value="Rho GTPase activating protein 39"/>
    <property type="match status" value="1"/>
</dbReference>
<proteinExistence type="predicted"/>
<dbReference type="Gene3D" id="1.10.555.10">
    <property type="entry name" value="Rho GTPase activation protein"/>
    <property type="match status" value="1"/>
</dbReference>
<feature type="compositionally biased region" description="Low complexity" evidence="1">
    <location>
        <begin position="473"/>
        <end position="483"/>
    </location>
</feature>
<organism evidence="5 6">
    <name type="scientific">Aphidius gifuensis</name>
    <name type="common">Parasitoid wasp</name>
    <dbReference type="NCBI Taxonomy" id="684658"/>
    <lineage>
        <taxon>Eukaryota</taxon>
        <taxon>Metazoa</taxon>
        <taxon>Ecdysozoa</taxon>
        <taxon>Arthropoda</taxon>
        <taxon>Hexapoda</taxon>
        <taxon>Insecta</taxon>
        <taxon>Pterygota</taxon>
        <taxon>Neoptera</taxon>
        <taxon>Endopterygota</taxon>
        <taxon>Hymenoptera</taxon>
        <taxon>Apocrita</taxon>
        <taxon>Ichneumonoidea</taxon>
        <taxon>Braconidae</taxon>
        <taxon>Aphidiinae</taxon>
        <taxon>Aphidius</taxon>
    </lineage>
</organism>
<dbReference type="GO" id="GO:0005096">
    <property type="term" value="F:GTPase activator activity"/>
    <property type="evidence" value="ECO:0007669"/>
    <property type="project" value="TreeGrafter"/>
</dbReference>
<feature type="compositionally biased region" description="Low complexity" evidence="1">
    <location>
        <begin position="110"/>
        <end position="120"/>
    </location>
</feature>
<feature type="compositionally biased region" description="Basic residues" evidence="1">
    <location>
        <begin position="622"/>
        <end position="635"/>
    </location>
</feature>
<dbReference type="PROSITE" id="PS51016">
    <property type="entry name" value="MYTH4"/>
    <property type="match status" value="1"/>
</dbReference>
<feature type="compositionally biased region" description="Polar residues" evidence="1">
    <location>
        <begin position="318"/>
        <end position="328"/>
    </location>
</feature>
<feature type="region of interest" description="Disordered" evidence="1">
    <location>
        <begin position="146"/>
        <end position="241"/>
    </location>
</feature>
<feature type="compositionally biased region" description="Polar residues" evidence="1">
    <location>
        <begin position="381"/>
        <end position="401"/>
    </location>
</feature>
<feature type="region of interest" description="Disordered" evidence="1">
    <location>
        <begin position="257"/>
        <end position="346"/>
    </location>
</feature>
<evidence type="ECO:0000256" key="1">
    <source>
        <dbReference type="SAM" id="MobiDB-lite"/>
    </source>
</evidence>
<feature type="region of interest" description="Disordered" evidence="1">
    <location>
        <begin position="501"/>
        <end position="526"/>
    </location>
</feature>
<evidence type="ECO:0000259" key="3">
    <source>
        <dbReference type="PROSITE" id="PS50238"/>
    </source>
</evidence>
<dbReference type="InterPro" id="IPR000198">
    <property type="entry name" value="RhoGAP_dom"/>
</dbReference>
<dbReference type="EMBL" id="JACMRX010000006">
    <property type="protein sequence ID" value="KAF7988189.1"/>
    <property type="molecule type" value="Genomic_DNA"/>
</dbReference>
<dbReference type="GO" id="GO:0005856">
    <property type="term" value="C:cytoskeleton"/>
    <property type="evidence" value="ECO:0007669"/>
    <property type="project" value="InterPro"/>
</dbReference>
<name>A0A835CMA9_APHGI</name>
<dbReference type="InterPro" id="IPR000857">
    <property type="entry name" value="MyTH4_dom"/>
</dbReference>
<feature type="compositionally biased region" description="Basic residues" evidence="1">
    <location>
        <begin position="163"/>
        <end position="187"/>
    </location>
</feature>
<dbReference type="InterPro" id="IPR001202">
    <property type="entry name" value="WW_dom"/>
</dbReference>
<dbReference type="FunFam" id="1.10.555.10:FF:000045">
    <property type="entry name" value="RhoGAP domain containing protein"/>
    <property type="match status" value="1"/>
</dbReference>
<feature type="domain" description="MyTH4" evidence="4">
    <location>
        <begin position="964"/>
        <end position="1130"/>
    </location>
</feature>
<feature type="compositionally biased region" description="Acidic residues" evidence="1">
    <location>
        <begin position="781"/>
        <end position="792"/>
    </location>
</feature>
<evidence type="ECO:0000313" key="6">
    <source>
        <dbReference type="Proteomes" id="UP000639338"/>
    </source>
</evidence>
<keyword evidence="6" id="KW-1185">Reference proteome</keyword>
<feature type="compositionally biased region" description="Basic and acidic residues" evidence="1">
    <location>
        <begin position="449"/>
        <end position="466"/>
    </location>
</feature>
<feature type="compositionally biased region" description="Low complexity" evidence="1">
    <location>
        <begin position="225"/>
        <end position="241"/>
    </location>
</feature>
<feature type="compositionally biased region" description="Polar residues" evidence="1">
    <location>
        <begin position="421"/>
        <end position="430"/>
    </location>
</feature>
<feature type="region of interest" description="Disordered" evidence="1">
    <location>
        <begin position="773"/>
        <end position="803"/>
    </location>
</feature>
<feature type="compositionally biased region" description="Basic and acidic residues" evidence="1">
    <location>
        <begin position="361"/>
        <end position="380"/>
    </location>
</feature>
<feature type="region of interest" description="Disordered" evidence="1">
    <location>
        <begin position="358"/>
        <end position="489"/>
    </location>
</feature>
<dbReference type="GO" id="GO:0007165">
    <property type="term" value="P:signal transduction"/>
    <property type="evidence" value="ECO:0007669"/>
    <property type="project" value="InterPro"/>
</dbReference>
<dbReference type="InterPro" id="IPR036020">
    <property type="entry name" value="WW_dom_sf"/>
</dbReference>
<accession>A0A835CMA9</accession>
<dbReference type="InterPro" id="IPR008936">
    <property type="entry name" value="Rho_GTPase_activation_prot"/>
</dbReference>
<dbReference type="Proteomes" id="UP000639338">
    <property type="component" value="Unassembled WGS sequence"/>
</dbReference>
<dbReference type="FunFam" id="1.25.40.530:FF:000007">
    <property type="entry name" value="Rho GTPase-activating protein 39"/>
    <property type="match status" value="1"/>
</dbReference>
<dbReference type="Pfam" id="PF00784">
    <property type="entry name" value="MyTH4"/>
    <property type="match status" value="1"/>
</dbReference>
<evidence type="ECO:0000259" key="2">
    <source>
        <dbReference type="PROSITE" id="PS50020"/>
    </source>
</evidence>
<feature type="domain" description="WW" evidence="2">
    <location>
        <begin position="43"/>
        <end position="70"/>
    </location>
</feature>
<protein>
    <recommendedName>
        <fullName evidence="7">Rho GTPase-activating protein 39</fullName>
    </recommendedName>
</protein>
<dbReference type="SMART" id="SM00324">
    <property type="entry name" value="RhoGAP"/>
    <property type="match status" value="1"/>
</dbReference>
<dbReference type="GO" id="GO:0005737">
    <property type="term" value="C:cytoplasm"/>
    <property type="evidence" value="ECO:0007669"/>
    <property type="project" value="TreeGrafter"/>
</dbReference>
<evidence type="ECO:0000259" key="4">
    <source>
        <dbReference type="PROSITE" id="PS51016"/>
    </source>
</evidence>
<comment type="caution">
    <text evidence="5">The sequence shown here is derived from an EMBL/GenBank/DDBJ whole genome shotgun (WGS) entry which is preliminary data.</text>
</comment>
<feature type="region of interest" description="Disordered" evidence="1">
    <location>
        <begin position="85"/>
        <end position="125"/>
    </location>
</feature>
<dbReference type="Gene3D" id="2.20.70.10">
    <property type="match status" value="1"/>
</dbReference>
<dbReference type="Gene3D" id="1.25.40.530">
    <property type="entry name" value="MyTH4 domain"/>
    <property type="match status" value="1"/>
</dbReference>
<dbReference type="Pfam" id="PF00620">
    <property type="entry name" value="RhoGAP"/>
    <property type="match status" value="1"/>
</dbReference>